<comment type="catalytic activity">
    <reaction evidence="12">
        <text>ADP-D-ribose + H2O = D-ribose 5-phosphate + AMP + 2 H(+)</text>
        <dbReference type="Rhea" id="RHEA:10412"/>
        <dbReference type="ChEBI" id="CHEBI:15377"/>
        <dbReference type="ChEBI" id="CHEBI:15378"/>
        <dbReference type="ChEBI" id="CHEBI:57967"/>
        <dbReference type="ChEBI" id="CHEBI:78346"/>
        <dbReference type="ChEBI" id="CHEBI:456215"/>
        <dbReference type="EC" id="3.6.1.13"/>
    </reaction>
</comment>
<dbReference type="Gene3D" id="3.90.79.10">
    <property type="entry name" value="Nucleoside Triphosphate Pyrophosphohydrolase"/>
    <property type="match status" value="1"/>
</dbReference>
<evidence type="ECO:0000256" key="7">
    <source>
        <dbReference type="ARBA" id="ARBA00022842"/>
    </source>
</evidence>
<proteinExistence type="inferred from homology"/>
<evidence type="ECO:0000256" key="12">
    <source>
        <dbReference type="ARBA" id="ARBA00049546"/>
    </source>
</evidence>
<dbReference type="CDD" id="cd24155">
    <property type="entry name" value="NUDIX_ADPRase"/>
    <property type="match status" value="1"/>
</dbReference>
<dbReference type="Proteomes" id="UP001408594">
    <property type="component" value="Unassembled WGS sequence"/>
</dbReference>
<evidence type="ECO:0000256" key="6">
    <source>
        <dbReference type="ARBA" id="ARBA00022801"/>
    </source>
</evidence>
<evidence type="ECO:0000256" key="1">
    <source>
        <dbReference type="ARBA" id="ARBA00001946"/>
    </source>
</evidence>
<dbReference type="Pfam" id="PF00293">
    <property type="entry name" value="NUDIX"/>
    <property type="match status" value="1"/>
</dbReference>
<evidence type="ECO:0000259" key="13">
    <source>
        <dbReference type="PROSITE" id="PS51462"/>
    </source>
</evidence>
<accession>A0ABP9WPL6</accession>
<evidence type="ECO:0000313" key="15">
    <source>
        <dbReference type="Proteomes" id="UP001408594"/>
    </source>
</evidence>
<dbReference type="InterPro" id="IPR020084">
    <property type="entry name" value="NUDIX_hydrolase_CS"/>
</dbReference>
<keyword evidence="6" id="KW-0378">Hydrolase</keyword>
<dbReference type="EC" id="3.6.1.13" evidence="3"/>
<evidence type="ECO:0000256" key="5">
    <source>
        <dbReference type="ARBA" id="ARBA00022723"/>
    </source>
</evidence>
<evidence type="ECO:0000256" key="3">
    <source>
        <dbReference type="ARBA" id="ARBA00012453"/>
    </source>
</evidence>
<comment type="caution">
    <text evidence="14">The sequence shown here is derived from an EMBL/GenBank/DDBJ whole genome shotgun (WGS) entry which is preliminary data.</text>
</comment>
<dbReference type="InterPro" id="IPR015797">
    <property type="entry name" value="NUDIX_hydrolase-like_dom_sf"/>
</dbReference>
<evidence type="ECO:0000313" key="14">
    <source>
        <dbReference type="EMBL" id="GAA5525152.1"/>
    </source>
</evidence>
<keyword evidence="7" id="KW-0460">Magnesium</keyword>
<reference evidence="14 15" key="1">
    <citation type="submission" date="2024-02" db="EMBL/GenBank/DDBJ databases">
        <title>Microbulbifer aestuariivivens NBRC 112533.</title>
        <authorList>
            <person name="Ichikawa N."/>
            <person name="Katano-Makiyama Y."/>
            <person name="Hidaka K."/>
        </authorList>
    </citation>
    <scope>NUCLEOTIDE SEQUENCE [LARGE SCALE GENOMIC DNA]</scope>
    <source>
        <strain evidence="14 15">NBRC 112533</strain>
    </source>
</reference>
<comment type="cofactor">
    <cofactor evidence="1">
        <name>Mg(2+)</name>
        <dbReference type="ChEBI" id="CHEBI:18420"/>
    </cofactor>
</comment>
<dbReference type="InterPro" id="IPR000086">
    <property type="entry name" value="NUDIX_hydrolase_dom"/>
</dbReference>
<dbReference type="InterPro" id="IPR004385">
    <property type="entry name" value="NDP_pyrophosphatase"/>
</dbReference>
<dbReference type="PANTHER" id="PTHR11839:SF5">
    <property type="entry name" value="ADP-RIBOSE PYROPHOSPHATASE"/>
    <property type="match status" value="1"/>
</dbReference>
<dbReference type="NCBIfam" id="TIGR00052">
    <property type="entry name" value="nudix-type nucleoside diphosphatase, YffH/AdpP family"/>
    <property type="match status" value="1"/>
</dbReference>
<comment type="function">
    <text evidence="8">Acts on ADP-mannose and ADP-glucose as well as ADP-ribose. Prevents glycogen biosynthesis. The reaction catalyzed by this enzyme is a limiting step of the gluconeogenic process.</text>
</comment>
<dbReference type="PROSITE" id="PS51462">
    <property type="entry name" value="NUDIX"/>
    <property type="match status" value="1"/>
</dbReference>
<dbReference type="PANTHER" id="PTHR11839">
    <property type="entry name" value="UDP/ADP-SUGAR PYROPHOSPHATASE"/>
    <property type="match status" value="1"/>
</dbReference>
<keyword evidence="15" id="KW-1185">Reference proteome</keyword>
<evidence type="ECO:0000256" key="8">
    <source>
        <dbReference type="ARBA" id="ARBA00025164"/>
    </source>
</evidence>
<evidence type="ECO:0000256" key="10">
    <source>
        <dbReference type="ARBA" id="ARBA00030308"/>
    </source>
</evidence>
<evidence type="ECO:0000256" key="9">
    <source>
        <dbReference type="ARBA" id="ARBA00030162"/>
    </source>
</evidence>
<dbReference type="PROSITE" id="PS00893">
    <property type="entry name" value="NUDIX_BOX"/>
    <property type="match status" value="1"/>
</dbReference>
<sequence>MSRDSEQQPPPDSRDLSPPFTRQAVEILERQPVFQGFFTMLRLKLRHRLFRGGWSATMQRELFVRDPAVGVLLYDPERDLVALTEQFRVGALERAGGPWCLEVVAGMVEAGETLQEVARREVFEEAGIAVEELRYIRSYLPSPGGSSERMHLFCALVDLSAAGGHFGVPSEHEDIRLRVLPCEELLEVLEGGDPEGTPIDNAASIISLQWLRHHRATLRGGAHPEVGGR</sequence>
<organism evidence="14 15">
    <name type="scientific">Microbulbifer aestuariivivens</name>
    <dbReference type="NCBI Taxonomy" id="1908308"/>
    <lineage>
        <taxon>Bacteria</taxon>
        <taxon>Pseudomonadati</taxon>
        <taxon>Pseudomonadota</taxon>
        <taxon>Gammaproteobacteria</taxon>
        <taxon>Cellvibrionales</taxon>
        <taxon>Microbulbiferaceae</taxon>
        <taxon>Microbulbifer</taxon>
    </lineage>
</organism>
<name>A0ABP9WPL6_9GAMM</name>
<evidence type="ECO:0000256" key="4">
    <source>
        <dbReference type="ARBA" id="ARBA00013297"/>
    </source>
</evidence>
<evidence type="ECO:0000256" key="11">
    <source>
        <dbReference type="ARBA" id="ARBA00033056"/>
    </source>
</evidence>
<evidence type="ECO:0000256" key="2">
    <source>
        <dbReference type="ARBA" id="ARBA00007482"/>
    </source>
</evidence>
<gene>
    <name evidence="14" type="primary">nudF</name>
    <name evidence="14" type="ORF">Maes01_01717</name>
</gene>
<dbReference type="SUPFAM" id="SSF55811">
    <property type="entry name" value="Nudix"/>
    <property type="match status" value="1"/>
</dbReference>
<dbReference type="RefSeq" id="WP_345550614.1">
    <property type="nucleotide sequence ID" value="NZ_BAABRT010000012.1"/>
</dbReference>
<comment type="similarity">
    <text evidence="2">Belongs to the Nudix hydrolase family. NudF subfamily.</text>
</comment>
<protein>
    <recommendedName>
        <fullName evidence="4">ADP-ribose pyrophosphatase</fullName>
        <ecNumber evidence="3">3.6.1.13</ecNumber>
    </recommendedName>
    <alternativeName>
        <fullName evidence="9">ADP-ribose diphosphatase</fullName>
    </alternativeName>
    <alternativeName>
        <fullName evidence="11">ADP-ribose phosphohydrolase</fullName>
    </alternativeName>
    <alternativeName>
        <fullName evidence="10">Adenosine diphosphoribose pyrophosphatase</fullName>
    </alternativeName>
</protein>
<keyword evidence="5" id="KW-0479">Metal-binding</keyword>
<feature type="domain" description="Nudix hydrolase" evidence="13">
    <location>
        <begin position="64"/>
        <end position="202"/>
    </location>
</feature>
<dbReference type="EMBL" id="BAABRT010000012">
    <property type="protein sequence ID" value="GAA5525152.1"/>
    <property type="molecule type" value="Genomic_DNA"/>
</dbReference>